<dbReference type="InterPro" id="IPR013783">
    <property type="entry name" value="Ig-like_fold"/>
</dbReference>
<dbReference type="InterPro" id="IPR036881">
    <property type="entry name" value="Glyco_hydro_3_C_sf"/>
</dbReference>
<dbReference type="GO" id="GO:0008422">
    <property type="term" value="F:beta-glucosidase activity"/>
    <property type="evidence" value="ECO:0007669"/>
    <property type="project" value="UniProtKB-EC"/>
</dbReference>
<gene>
    <name evidence="7" type="ORF">FVEG_15712</name>
</gene>
<evidence type="ECO:0000313" key="8">
    <source>
        <dbReference type="Proteomes" id="UP000009096"/>
    </source>
</evidence>
<dbReference type="KEGG" id="fvr:FVEG_15712"/>
<keyword evidence="8" id="KW-1185">Reference proteome</keyword>
<dbReference type="GO" id="GO:0005975">
    <property type="term" value="P:carbohydrate metabolic process"/>
    <property type="evidence" value="ECO:0007669"/>
    <property type="project" value="InterPro"/>
</dbReference>
<dbReference type="EC" id="3.2.1.21" evidence="3"/>
<protein>
    <recommendedName>
        <fullName evidence="3">beta-glucosidase</fullName>
        <ecNumber evidence="3">3.2.1.21</ecNumber>
    </recommendedName>
</protein>
<comment type="catalytic activity">
    <reaction evidence="1">
        <text>Hydrolysis of terminal, non-reducing beta-D-glucosyl residues with release of beta-D-glucose.</text>
        <dbReference type="EC" id="3.2.1.21"/>
    </reaction>
</comment>
<feature type="domain" description="Fibronectin type III-like" evidence="6">
    <location>
        <begin position="107"/>
        <end position="161"/>
    </location>
</feature>
<proteinExistence type="inferred from homology"/>
<evidence type="ECO:0000256" key="1">
    <source>
        <dbReference type="ARBA" id="ARBA00000448"/>
    </source>
</evidence>
<dbReference type="Pfam" id="PF14310">
    <property type="entry name" value="Fn3-like"/>
    <property type="match status" value="1"/>
</dbReference>
<keyword evidence="5" id="KW-0326">Glycosidase</keyword>
<sequence length="168" mass="18718">MRSTSNYVWDTVENYPAGHVESIMTLNKEIHYREGLYAGYRQQSLQTYTPRFAFGHGLSYTAISCSIKSPALSAFGPRQEMVKVSVEIRNTGSMAASQTILLSIEALEPATPRPSVELRALAKTEVLEPGTSQDMDFCLKVLNFSYCDVKGHLWRVDAGNYMKAGRTP</sequence>
<name>W7MB68_GIBM7</name>
<dbReference type="GeneID" id="30072588"/>
<dbReference type="PANTHER" id="PTHR42715">
    <property type="entry name" value="BETA-GLUCOSIDASE"/>
    <property type="match status" value="1"/>
</dbReference>
<comment type="similarity">
    <text evidence="2">Belongs to the glycosyl hydrolase 3 family.</text>
</comment>
<dbReference type="RefSeq" id="XP_018750925.1">
    <property type="nucleotide sequence ID" value="XM_018904905.1"/>
</dbReference>
<evidence type="ECO:0000256" key="3">
    <source>
        <dbReference type="ARBA" id="ARBA00012744"/>
    </source>
</evidence>
<evidence type="ECO:0000256" key="2">
    <source>
        <dbReference type="ARBA" id="ARBA00005336"/>
    </source>
</evidence>
<dbReference type="Gene3D" id="3.40.50.1700">
    <property type="entry name" value="Glycoside hydrolase family 3 C-terminal domain"/>
    <property type="match status" value="1"/>
</dbReference>
<dbReference type="InterPro" id="IPR050288">
    <property type="entry name" value="Cellulose_deg_GH3"/>
</dbReference>
<evidence type="ECO:0000313" key="7">
    <source>
        <dbReference type="EMBL" id="EWG44734.1"/>
    </source>
</evidence>
<dbReference type="VEuPathDB" id="FungiDB:FVEG_15712"/>
<dbReference type="Gene3D" id="2.60.40.10">
    <property type="entry name" value="Immunoglobulins"/>
    <property type="match status" value="1"/>
</dbReference>
<reference evidence="7 8" key="1">
    <citation type="journal article" date="2010" name="Nature">
        <title>Comparative genomics reveals mobile pathogenicity chromosomes in Fusarium.</title>
        <authorList>
            <person name="Ma L.J."/>
            <person name="van der Does H.C."/>
            <person name="Borkovich K.A."/>
            <person name="Coleman J.J."/>
            <person name="Daboussi M.J."/>
            <person name="Di Pietro A."/>
            <person name="Dufresne M."/>
            <person name="Freitag M."/>
            <person name="Grabherr M."/>
            <person name="Henrissat B."/>
            <person name="Houterman P.M."/>
            <person name="Kang S."/>
            <person name="Shim W.B."/>
            <person name="Woloshuk C."/>
            <person name="Xie X."/>
            <person name="Xu J.R."/>
            <person name="Antoniw J."/>
            <person name="Baker S.E."/>
            <person name="Bluhm B.H."/>
            <person name="Breakspear A."/>
            <person name="Brown D.W."/>
            <person name="Butchko R.A."/>
            <person name="Chapman S."/>
            <person name="Coulson R."/>
            <person name="Coutinho P.M."/>
            <person name="Danchin E.G."/>
            <person name="Diener A."/>
            <person name="Gale L.R."/>
            <person name="Gardiner D.M."/>
            <person name="Goff S."/>
            <person name="Hammond-Kosack K.E."/>
            <person name="Hilburn K."/>
            <person name="Hua-Van A."/>
            <person name="Jonkers W."/>
            <person name="Kazan K."/>
            <person name="Kodira C.D."/>
            <person name="Koehrsen M."/>
            <person name="Kumar L."/>
            <person name="Lee Y.H."/>
            <person name="Li L."/>
            <person name="Manners J.M."/>
            <person name="Miranda-Saavedra D."/>
            <person name="Mukherjee M."/>
            <person name="Park G."/>
            <person name="Park J."/>
            <person name="Park S.Y."/>
            <person name="Proctor R.H."/>
            <person name="Regev A."/>
            <person name="Ruiz-Roldan M.C."/>
            <person name="Sain D."/>
            <person name="Sakthikumar S."/>
            <person name="Sykes S."/>
            <person name="Schwartz D.C."/>
            <person name="Turgeon B.G."/>
            <person name="Wapinski I."/>
            <person name="Yoder O."/>
            <person name="Young S."/>
            <person name="Zeng Q."/>
            <person name="Zhou S."/>
            <person name="Galagan J."/>
            <person name="Cuomo C.A."/>
            <person name="Kistler H.C."/>
            <person name="Rep M."/>
        </authorList>
    </citation>
    <scope>NUCLEOTIDE SEQUENCE [LARGE SCALE GENOMIC DNA]</scope>
    <source>
        <strain evidence="8">M3125 / FGSC 7600</strain>
    </source>
</reference>
<keyword evidence="4" id="KW-0378">Hydrolase</keyword>
<dbReference type="PANTHER" id="PTHR42715:SF10">
    <property type="entry name" value="BETA-GLUCOSIDASE"/>
    <property type="match status" value="1"/>
</dbReference>
<evidence type="ECO:0000256" key="4">
    <source>
        <dbReference type="ARBA" id="ARBA00022801"/>
    </source>
</evidence>
<organism evidence="7 8">
    <name type="scientific">Gibberella moniliformis (strain M3125 / FGSC 7600)</name>
    <name type="common">Maize ear and stalk rot fungus</name>
    <name type="synonym">Fusarium verticillioides</name>
    <dbReference type="NCBI Taxonomy" id="334819"/>
    <lineage>
        <taxon>Eukaryota</taxon>
        <taxon>Fungi</taxon>
        <taxon>Dikarya</taxon>
        <taxon>Ascomycota</taxon>
        <taxon>Pezizomycotina</taxon>
        <taxon>Sordariomycetes</taxon>
        <taxon>Hypocreomycetidae</taxon>
        <taxon>Hypocreales</taxon>
        <taxon>Nectriaceae</taxon>
        <taxon>Fusarium</taxon>
        <taxon>Fusarium fujikuroi species complex</taxon>
    </lineage>
</organism>
<evidence type="ECO:0000259" key="6">
    <source>
        <dbReference type="Pfam" id="PF14310"/>
    </source>
</evidence>
<evidence type="ECO:0000256" key="5">
    <source>
        <dbReference type="ARBA" id="ARBA00023295"/>
    </source>
</evidence>
<dbReference type="Proteomes" id="UP000009096">
    <property type="component" value="Chromosome 3"/>
</dbReference>
<dbReference type="AlphaFoldDB" id="W7MB68"/>
<dbReference type="EMBL" id="DS022247">
    <property type="protein sequence ID" value="EWG44734.1"/>
    <property type="molecule type" value="Genomic_DNA"/>
</dbReference>
<accession>W7MB68</accession>
<dbReference type="InterPro" id="IPR026891">
    <property type="entry name" value="Fn3-like"/>
</dbReference>
<dbReference type="STRING" id="334819.W7MB68"/>